<organism evidence="2 3">
    <name type="scientific">Lymnaea stagnalis</name>
    <name type="common">Great pond snail</name>
    <name type="synonym">Helix stagnalis</name>
    <dbReference type="NCBI Taxonomy" id="6523"/>
    <lineage>
        <taxon>Eukaryota</taxon>
        <taxon>Metazoa</taxon>
        <taxon>Spiralia</taxon>
        <taxon>Lophotrochozoa</taxon>
        <taxon>Mollusca</taxon>
        <taxon>Gastropoda</taxon>
        <taxon>Heterobranchia</taxon>
        <taxon>Euthyneura</taxon>
        <taxon>Panpulmonata</taxon>
        <taxon>Hygrophila</taxon>
        <taxon>Lymnaeoidea</taxon>
        <taxon>Lymnaeidae</taxon>
        <taxon>Lymnaea</taxon>
    </lineage>
</organism>
<evidence type="ECO:0000256" key="1">
    <source>
        <dbReference type="SAM" id="MobiDB-lite"/>
    </source>
</evidence>
<accession>A0AAV2H1M9</accession>
<comment type="caution">
    <text evidence="2">The sequence shown here is derived from an EMBL/GenBank/DDBJ whole genome shotgun (WGS) entry which is preliminary data.</text>
</comment>
<keyword evidence="3" id="KW-1185">Reference proteome</keyword>
<dbReference type="EMBL" id="CAXITT010000017">
    <property type="protein sequence ID" value="CAL1527411.1"/>
    <property type="molecule type" value="Genomic_DNA"/>
</dbReference>
<proteinExistence type="predicted"/>
<feature type="region of interest" description="Disordered" evidence="1">
    <location>
        <begin position="1"/>
        <end position="23"/>
    </location>
</feature>
<evidence type="ECO:0000313" key="2">
    <source>
        <dbReference type="EMBL" id="CAL1527411.1"/>
    </source>
</evidence>
<dbReference type="Proteomes" id="UP001497497">
    <property type="component" value="Unassembled WGS sequence"/>
</dbReference>
<dbReference type="AlphaFoldDB" id="A0AAV2H1M9"/>
<reference evidence="2 3" key="1">
    <citation type="submission" date="2024-04" db="EMBL/GenBank/DDBJ databases">
        <authorList>
            <consortium name="Genoscope - CEA"/>
            <person name="William W."/>
        </authorList>
    </citation>
    <scope>NUCLEOTIDE SEQUENCE [LARGE SCALE GENOMIC DNA]</scope>
</reference>
<gene>
    <name evidence="2" type="ORF">GSLYS_00001588001</name>
</gene>
<protein>
    <submittedName>
        <fullName evidence="2">Uncharacterized protein</fullName>
    </submittedName>
</protein>
<name>A0AAV2H1M9_LYMST</name>
<sequence>MTFSNCEHTPKEVGSLSSTQSLTSSCKGKAPIVRIESFDFESPVKLSKTILKPASAPQISKPALKYSQQCTDDVNNDDAFCSNDSSVMVVTNSWPLGKDEEKQQRNLRNIDIENKEGRHTQVSDSSKNVKAMNGLTPGFTSPVIANHRVSPFVDVPEQFCVEGDDDEDIYQYSPLNQETFPFMDSVHCDSSCNVEVETLPHKNRAKFGCSEKKGGKLGNSQEATEKIRHEMIPLLSNTENAVNCGFAAGCEDDEQV</sequence>
<evidence type="ECO:0000313" key="3">
    <source>
        <dbReference type="Proteomes" id="UP001497497"/>
    </source>
</evidence>